<protein>
    <submittedName>
        <fullName evidence="3">Por secretion system C-terminal sorting domain-containing protein</fullName>
    </submittedName>
</protein>
<dbReference type="RefSeq" id="WP_073120594.1">
    <property type="nucleotide sequence ID" value="NZ_BMEN01000003.1"/>
</dbReference>
<keyword evidence="1" id="KW-0732">Signal</keyword>
<dbReference type="AlphaFoldDB" id="A0A1M5VFH2"/>
<sequence>MPISPNPVENNLFVELNDSKEATIEVFNENGQLLIQKTITNSQNTINTNNLSTGIYWLKLTSNKGIITKKFIKN</sequence>
<dbReference type="Pfam" id="PF18962">
    <property type="entry name" value="Por_Secre_tail"/>
    <property type="match status" value="1"/>
</dbReference>
<dbReference type="EMBL" id="FQXQ01000003">
    <property type="protein sequence ID" value="SHH73997.1"/>
    <property type="molecule type" value="Genomic_DNA"/>
</dbReference>
<dbReference type="Gene3D" id="2.60.40.3080">
    <property type="match status" value="1"/>
</dbReference>
<accession>A0A1M5VFH2</accession>
<dbReference type="NCBIfam" id="TIGR04183">
    <property type="entry name" value="Por_Secre_tail"/>
    <property type="match status" value="1"/>
</dbReference>
<keyword evidence="4" id="KW-1185">Reference proteome</keyword>
<evidence type="ECO:0000256" key="1">
    <source>
        <dbReference type="ARBA" id="ARBA00022729"/>
    </source>
</evidence>
<proteinExistence type="predicted"/>
<name>A0A1M5VFH2_9FLAO</name>
<gene>
    <name evidence="3" type="ORF">SAMN05444281_1763</name>
</gene>
<organism evidence="3 4">
    <name type="scientific">Wenyingzhuangia marina</name>
    <dbReference type="NCBI Taxonomy" id="1195760"/>
    <lineage>
        <taxon>Bacteria</taxon>
        <taxon>Pseudomonadati</taxon>
        <taxon>Bacteroidota</taxon>
        <taxon>Flavobacteriia</taxon>
        <taxon>Flavobacteriales</taxon>
        <taxon>Flavobacteriaceae</taxon>
        <taxon>Wenyingzhuangia</taxon>
    </lineage>
</organism>
<dbReference type="OrthoDB" id="5485925at2"/>
<feature type="domain" description="Secretion system C-terminal sorting" evidence="2">
    <location>
        <begin position="3"/>
        <end position="72"/>
    </location>
</feature>
<reference evidence="4" key="1">
    <citation type="submission" date="2016-11" db="EMBL/GenBank/DDBJ databases">
        <authorList>
            <person name="Varghese N."/>
            <person name="Submissions S."/>
        </authorList>
    </citation>
    <scope>NUCLEOTIDE SEQUENCE [LARGE SCALE GENOMIC DNA]</scope>
    <source>
        <strain evidence="4">DSM 100572</strain>
    </source>
</reference>
<evidence type="ECO:0000313" key="3">
    <source>
        <dbReference type="EMBL" id="SHH73997.1"/>
    </source>
</evidence>
<dbReference type="Proteomes" id="UP000184109">
    <property type="component" value="Unassembled WGS sequence"/>
</dbReference>
<evidence type="ECO:0000313" key="4">
    <source>
        <dbReference type="Proteomes" id="UP000184109"/>
    </source>
</evidence>
<dbReference type="InterPro" id="IPR026444">
    <property type="entry name" value="Secre_tail"/>
</dbReference>
<dbReference type="STRING" id="1195760.SAMN05444281_1763"/>
<evidence type="ECO:0000259" key="2">
    <source>
        <dbReference type="Pfam" id="PF18962"/>
    </source>
</evidence>